<evidence type="ECO:0000313" key="10">
    <source>
        <dbReference type="EMBL" id="EMP29783.1"/>
    </source>
</evidence>
<dbReference type="GO" id="GO:0004518">
    <property type="term" value="F:nuclease activity"/>
    <property type="evidence" value="ECO:0007669"/>
    <property type="project" value="UniProtKB-KW"/>
</dbReference>
<reference evidence="11" key="1">
    <citation type="journal article" date="2013" name="Nat. Genet.">
        <title>The draft genomes of soft-shell turtle and green sea turtle yield insights into the development and evolution of the turtle-specific body plan.</title>
        <authorList>
            <person name="Wang Z."/>
            <person name="Pascual-Anaya J."/>
            <person name="Zadissa A."/>
            <person name="Li W."/>
            <person name="Niimura Y."/>
            <person name="Huang Z."/>
            <person name="Li C."/>
            <person name="White S."/>
            <person name="Xiong Z."/>
            <person name="Fang D."/>
            <person name="Wang B."/>
            <person name="Ming Y."/>
            <person name="Chen Y."/>
            <person name="Zheng Y."/>
            <person name="Kuraku S."/>
            <person name="Pignatelli M."/>
            <person name="Herrero J."/>
            <person name="Beal K."/>
            <person name="Nozawa M."/>
            <person name="Li Q."/>
            <person name="Wang J."/>
            <person name="Zhang H."/>
            <person name="Yu L."/>
            <person name="Shigenobu S."/>
            <person name="Wang J."/>
            <person name="Liu J."/>
            <person name="Flicek P."/>
            <person name="Searle S."/>
            <person name="Wang J."/>
            <person name="Kuratani S."/>
            <person name="Yin Y."/>
            <person name="Aken B."/>
            <person name="Zhang G."/>
            <person name="Irie N."/>
        </authorList>
    </citation>
    <scope>NUCLEOTIDE SEQUENCE [LARGE SCALE GENOMIC DNA]</scope>
</reference>
<evidence type="ECO:0000313" key="11">
    <source>
        <dbReference type="Proteomes" id="UP000031443"/>
    </source>
</evidence>
<dbReference type="Pfam" id="PF13359">
    <property type="entry name" value="DDE_Tnp_4"/>
    <property type="match status" value="1"/>
</dbReference>
<gene>
    <name evidence="10" type="ORF">UY3_13153</name>
</gene>
<comment type="similarity">
    <text evidence="3">Belongs to the HARBI1 family.</text>
</comment>
<protein>
    <recommendedName>
        <fullName evidence="9">DDE Tnp4 domain-containing protein</fullName>
    </recommendedName>
</protein>
<organism evidence="10 11">
    <name type="scientific">Chelonia mydas</name>
    <name type="common">Green sea-turtle</name>
    <name type="synonym">Chelonia agassizi</name>
    <dbReference type="NCBI Taxonomy" id="8469"/>
    <lineage>
        <taxon>Eukaryota</taxon>
        <taxon>Metazoa</taxon>
        <taxon>Chordata</taxon>
        <taxon>Craniata</taxon>
        <taxon>Vertebrata</taxon>
        <taxon>Euteleostomi</taxon>
        <taxon>Archelosauria</taxon>
        <taxon>Testudinata</taxon>
        <taxon>Testudines</taxon>
        <taxon>Cryptodira</taxon>
        <taxon>Durocryptodira</taxon>
        <taxon>Americhelydia</taxon>
        <taxon>Chelonioidea</taxon>
        <taxon>Cheloniidae</taxon>
        <taxon>Chelonia</taxon>
    </lineage>
</organism>
<proteinExistence type="inferred from homology"/>
<feature type="compositionally biased region" description="Basic and acidic residues" evidence="8">
    <location>
        <begin position="64"/>
        <end position="76"/>
    </location>
</feature>
<keyword evidence="11" id="KW-1185">Reference proteome</keyword>
<keyword evidence="6" id="KW-0378">Hydrolase</keyword>
<dbReference type="EMBL" id="KB554236">
    <property type="protein sequence ID" value="EMP29783.1"/>
    <property type="molecule type" value="Genomic_DNA"/>
</dbReference>
<dbReference type="AlphaFoldDB" id="M7BCB1"/>
<evidence type="ECO:0000256" key="7">
    <source>
        <dbReference type="ARBA" id="ARBA00023242"/>
    </source>
</evidence>
<feature type="domain" description="DDE Tnp4" evidence="9">
    <location>
        <begin position="135"/>
        <end position="266"/>
    </location>
</feature>
<accession>M7BCB1</accession>
<evidence type="ECO:0000259" key="9">
    <source>
        <dbReference type="Pfam" id="PF13359"/>
    </source>
</evidence>
<dbReference type="InterPro" id="IPR045249">
    <property type="entry name" value="HARBI1-like"/>
</dbReference>
<dbReference type="Proteomes" id="UP000031443">
    <property type="component" value="Unassembled WGS sequence"/>
</dbReference>
<dbReference type="InterPro" id="IPR027806">
    <property type="entry name" value="HARBI1_dom"/>
</dbReference>
<comment type="subcellular location">
    <subcellularLocation>
        <location evidence="2">Nucleus</location>
    </subcellularLocation>
</comment>
<name>M7BCB1_CHEMY</name>
<dbReference type="PANTHER" id="PTHR22930:SF206">
    <property type="entry name" value="NUCLEASE HARBI1"/>
    <property type="match status" value="1"/>
</dbReference>
<evidence type="ECO:0000256" key="6">
    <source>
        <dbReference type="ARBA" id="ARBA00022801"/>
    </source>
</evidence>
<dbReference type="PANTHER" id="PTHR22930">
    <property type="match status" value="1"/>
</dbReference>
<comment type="cofactor">
    <cofactor evidence="1">
        <name>a divalent metal cation</name>
        <dbReference type="ChEBI" id="CHEBI:60240"/>
    </cofactor>
</comment>
<keyword evidence="7" id="KW-0539">Nucleus</keyword>
<keyword evidence="5" id="KW-0479">Metal-binding</keyword>
<evidence type="ECO:0000256" key="2">
    <source>
        <dbReference type="ARBA" id="ARBA00004123"/>
    </source>
</evidence>
<evidence type="ECO:0000256" key="1">
    <source>
        <dbReference type="ARBA" id="ARBA00001968"/>
    </source>
</evidence>
<evidence type="ECO:0000256" key="8">
    <source>
        <dbReference type="SAM" id="MobiDB-lite"/>
    </source>
</evidence>
<dbReference type="GO" id="GO:0016787">
    <property type="term" value="F:hydrolase activity"/>
    <property type="evidence" value="ECO:0007669"/>
    <property type="project" value="UniProtKB-KW"/>
</dbReference>
<keyword evidence="4" id="KW-0540">Nuclease</keyword>
<dbReference type="GO" id="GO:0046872">
    <property type="term" value="F:metal ion binding"/>
    <property type="evidence" value="ECO:0007669"/>
    <property type="project" value="UniProtKB-KW"/>
</dbReference>
<dbReference type="GO" id="GO:0005634">
    <property type="term" value="C:nucleus"/>
    <property type="evidence" value="ECO:0007669"/>
    <property type="project" value="UniProtKB-SubCell"/>
</dbReference>
<sequence length="268" mass="29505">MGAVGANYGQWELRSAKPVDVAEGKGFLNQLPAAAAVILILFRIQGHLVTLEDPESQSPAVNSKEVEVHKEEKEEGGQTARGASCSVSQDLFLTLPQSSQSCQSRTGKAGPDHFLNFVNRPPHAISVKVSWEGMIDGTHIPILGPDHLGSHYVNRKGYFSIVLQALVDHKGCFTYISVGWPGKLHDVSIFRNSGLFEQLQEGTYFPDQKTTIGDVKMPIVMLGNPDYPLLPWLIKPYTGTLDSSKEQFNYRLSKCRMVVECAFGCLDI</sequence>
<feature type="region of interest" description="Disordered" evidence="8">
    <location>
        <begin position="53"/>
        <end position="83"/>
    </location>
</feature>
<evidence type="ECO:0000256" key="3">
    <source>
        <dbReference type="ARBA" id="ARBA00006958"/>
    </source>
</evidence>
<evidence type="ECO:0000256" key="5">
    <source>
        <dbReference type="ARBA" id="ARBA00022723"/>
    </source>
</evidence>
<evidence type="ECO:0000256" key="4">
    <source>
        <dbReference type="ARBA" id="ARBA00022722"/>
    </source>
</evidence>